<dbReference type="SUPFAM" id="SSF57903">
    <property type="entry name" value="FYVE/PHD zinc finger"/>
    <property type="match status" value="1"/>
</dbReference>
<dbReference type="GO" id="GO:0008270">
    <property type="term" value="F:zinc ion binding"/>
    <property type="evidence" value="ECO:0007669"/>
    <property type="project" value="UniProtKB-KW"/>
</dbReference>
<dbReference type="InterPro" id="IPR013083">
    <property type="entry name" value="Znf_RING/FYVE/PHD"/>
</dbReference>
<gene>
    <name evidence="8" type="ORF">JKP88DRAFT_267824</name>
</gene>
<keyword evidence="1" id="KW-0479">Metal-binding</keyword>
<dbReference type="Proteomes" id="UP000664859">
    <property type="component" value="Unassembled WGS sequence"/>
</dbReference>
<dbReference type="Pfam" id="PF00628">
    <property type="entry name" value="PHD"/>
    <property type="match status" value="1"/>
</dbReference>
<evidence type="ECO:0000256" key="4">
    <source>
        <dbReference type="PROSITE-ProRule" id="PRU00146"/>
    </source>
</evidence>
<feature type="transmembrane region" description="Helical" evidence="6">
    <location>
        <begin position="724"/>
        <end position="744"/>
    </location>
</feature>
<dbReference type="OrthoDB" id="192629at2759"/>
<dbReference type="GO" id="GO:0005886">
    <property type="term" value="C:plasma membrane"/>
    <property type="evidence" value="ECO:0007669"/>
    <property type="project" value="TreeGrafter"/>
</dbReference>
<evidence type="ECO:0000256" key="1">
    <source>
        <dbReference type="ARBA" id="ARBA00022723"/>
    </source>
</evidence>
<name>A0A835Z625_9STRA</name>
<feature type="transmembrane region" description="Helical" evidence="6">
    <location>
        <begin position="870"/>
        <end position="903"/>
    </location>
</feature>
<dbReference type="InterPro" id="IPR011011">
    <property type="entry name" value="Znf_FYVE_PHD"/>
</dbReference>
<evidence type="ECO:0000259" key="7">
    <source>
        <dbReference type="PROSITE" id="PS50016"/>
    </source>
</evidence>
<feature type="region of interest" description="Disordered" evidence="5">
    <location>
        <begin position="1603"/>
        <end position="1625"/>
    </location>
</feature>
<keyword evidence="6" id="KW-1133">Transmembrane helix</keyword>
<keyword evidence="6" id="KW-0812">Transmembrane</keyword>
<evidence type="ECO:0000313" key="9">
    <source>
        <dbReference type="Proteomes" id="UP000664859"/>
    </source>
</evidence>
<comment type="caution">
    <text evidence="8">The sequence shown here is derived from an EMBL/GenBank/DDBJ whole genome shotgun (WGS) entry which is preliminary data.</text>
</comment>
<keyword evidence="6" id="KW-0472">Membrane</keyword>
<feature type="transmembrane region" description="Helical" evidence="6">
    <location>
        <begin position="804"/>
        <end position="824"/>
    </location>
</feature>
<feature type="region of interest" description="Disordered" evidence="5">
    <location>
        <begin position="1191"/>
        <end position="1218"/>
    </location>
</feature>
<evidence type="ECO:0000256" key="2">
    <source>
        <dbReference type="ARBA" id="ARBA00022771"/>
    </source>
</evidence>
<dbReference type="GO" id="GO:0005227">
    <property type="term" value="F:calcium-activated cation channel activity"/>
    <property type="evidence" value="ECO:0007669"/>
    <property type="project" value="InterPro"/>
</dbReference>
<evidence type="ECO:0000313" key="8">
    <source>
        <dbReference type="EMBL" id="KAG5187665.1"/>
    </source>
</evidence>
<feature type="region of interest" description="Disordered" evidence="5">
    <location>
        <begin position="1643"/>
        <end position="1706"/>
    </location>
</feature>
<reference evidence="8" key="1">
    <citation type="submission" date="2021-02" db="EMBL/GenBank/DDBJ databases">
        <title>First Annotated Genome of the Yellow-green Alga Tribonema minus.</title>
        <authorList>
            <person name="Mahan K.M."/>
        </authorList>
    </citation>
    <scope>NUCLEOTIDE SEQUENCE</scope>
    <source>
        <strain evidence="8">UTEX B ZZ1240</strain>
    </source>
</reference>
<accession>A0A835Z625</accession>
<dbReference type="EMBL" id="JAFCMP010000086">
    <property type="protein sequence ID" value="KAG5187665.1"/>
    <property type="molecule type" value="Genomic_DNA"/>
</dbReference>
<feature type="region of interest" description="Disordered" evidence="5">
    <location>
        <begin position="1723"/>
        <end position="1776"/>
    </location>
</feature>
<keyword evidence="2 4" id="KW-0863">Zinc-finger</keyword>
<dbReference type="PANTHER" id="PTHR13018:SF83">
    <property type="entry name" value="RRM DOMAIN-CONTAINING PROTEIN"/>
    <property type="match status" value="1"/>
</dbReference>
<feature type="compositionally biased region" description="Gly residues" evidence="5">
    <location>
        <begin position="1695"/>
        <end position="1704"/>
    </location>
</feature>
<evidence type="ECO:0000256" key="3">
    <source>
        <dbReference type="ARBA" id="ARBA00022833"/>
    </source>
</evidence>
<keyword evidence="3" id="KW-0862">Zinc</keyword>
<dbReference type="SMART" id="SM00249">
    <property type="entry name" value="PHD"/>
    <property type="match status" value="1"/>
</dbReference>
<feature type="compositionally biased region" description="Gly residues" evidence="5">
    <location>
        <begin position="1728"/>
        <end position="1738"/>
    </location>
</feature>
<dbReference type="PANTHER" id="PTHR13018">
    <property type="entry name" value="PROBABLE MEMBRANE PROTEIN DUF221-RELATED"/>
    <property type="match status" value="1"/>
</dbReference>
<evidence type="ECO:0000256" key="5">
    <source>
        <dbReference type="SAM" id="MobiDB-lite"/>
    </source>
</evidence>
<dbReference type="InterPro" id="IPR045122">
    <property type="entry name" value="Csc1-like"/>
</dbReference>
<sequence length="1776" mass="192533">MTEAADSGDEVQVIGPPRKSIEEHVRHSMIAELPRRNSQESGAAVQQGRRLSALLVGGPSAPASLEAGKEAGATVERDAQDTYEEHLGEDFRDTPWVQPSRELAKRCGVVLHLDQVPDWLCCCGIRTSPARHPDGRIWRGEIHPHDQHFNFSQNVSQCCCGIRTSPACHTNGRIWRGLYDCTGDCSNRHSDQIARLSELSAQVLTSIKQCASRQPATASEKVCFDQIHRCVQVFQKNINTYKQQADDENVTVADYSVFVRGLPEDADEEGVIKHFSELFRLDKESWSSAGGQFGWHKKLADKPEDIKDAKGRSIGSMLQPVQSTAHSRFDHLCLDSWVAEVVIAHPERQFINTARKLQTLSGAAARAEKELEALMVRMGQNADKLEGSATKFEAASWKCNCAFVVFDHEESYRRCLNDYNNFTGSAQPAELRYKGRHVLDVHAVKCDMQLAMTIYPSSMCAARGCVRRGRHILDVQPATEPGNVLWENLEITVFQRRRELTATCTLTVYRCRQSHCECPHYETDELRQASISRMCRQGLSVFLCRTVVRYDRLRMFGTFLVTIGLLVLSFGLSSSSSSAKKIYDDAMPSDNICFNKIPATLGAADTTVPAIYVQRSIGYTTDQGLGTCPATTTYITVEGVDEVAANQANACAEPCVSPDNKLNEKCIVGGKAIYGTKDVNNCFCRQEIKSAIDLYGTMSGGRYIMNTYGHACNGAAWLYIQSQVLLLLASAVIIIINMVVKSVMKVMTATEGHDTITGATLSTTGKLASTLFANTFIVTMIVNAYIAADVPLLKNDAGSRDFDFSWYHTAGASLIVVMAVNVISPHATVIVGYLVIAPLKRLFAMTAITQSAMNKAYEGPQFDLSARLPFVLNTLAVTMVLSPALPLLLPLAMIAFAVTYMHFSHALLRAAMAVGAASDDDADDAQVNAKMPAVLFLHCAFAIWVYAEPTIFDSAYIYGGGHYLEQIKAFWRIVTHPGAVSADTVSQDFNPEFTGTFARLFPPGKKVPEQFIENAHDGWTVTVDPDSCEVLRKQYQAPVLSPRNSAGAAPAHKTGDMLTWEVLKEVYGICTYHMSDNKAYADIVRTQDMLVQELNIVTPKCPGGKLWSEEGYRNYLAVKAGETPALTPGGTAEGLTVACTGTSAESCNGACVALLAFTGYFKYEVSCMCIARAFDKFGHSSANPNTWEAACDADKGRKPQKRKPKASTPASAAGVVVKRQRRRPEFSVTSTALLVGPEYQIDPANIPPLPGSPEALSTKTERAEFGVRLKVHGVNGPVTLAGEANGAPANGNGVHSNGGDAEGEEGVEVVVDAAAAAEERLRAWTDEEKDKFYELMVSHRKNIYEATELQKQAEMHARRLRSELLRTMCHRYIHTHSTHHSAQHVIPHAITHSSTARDNLDCDSLRLLQRLQITVVLSTKSFVSLLQQSLPSTVANQCGGYLVTRASCQLQQRQATVVLFVNKLLCVVAAAFAAFNSGPRMWLVALCVSLQVQKGMPIRRPCSELLQYYYAHLKSRTGAADELKYVEQYKDLKAKCRRGGDHDPAAGEEDCYVCQIYAPGMKLLCCDGCPNVCHISCAGLTEGPLPEGDWFCAQCQEKQQQRQQQEEEEQQQRELEAASAGDIDAETSTVAMDVGDAPAFDETATASAQQPPPSPPLERAHIPTPGFHIVTSGGGGGARSSSPASSDELDDQNGSSGGGSGGIAAGTSVPAALALAAKKDELCERSGEGGGGSGGGAGAPSLAAGEVAAVQTKEEGHSVSSAGANGNSIPTAKQEA</sequence>
<dbReference type="InterPro" id="IPR001965">
    <property type="entry name" value="Znf_PHD"/>
</dbReference>
<dbReference type="PROSITE" id="PS50016">
    <property type="entry name" value="ZF_PHD_2"/>
    <property type="match status" value="1"/>
</dbReference>
<feature type="compositionally biased region" description="Polar residues" evidence="5">
    <location>
        <begin position="1758"/>
        <end position="1776"/>
    </location>
</feature>
<proteinExistence type="predicted"/>
<organism evidence="8 9">
    <name type="scientific">Tribonema minus</name>
    <dbReference type="NCBI Taxonomy" id="303371"/>
    <lineage>
        <taxon>Eukaryota</taxon>
        <taxon>Sar</taxon>
        <taxon>Stramenopiles</taxon>
        <taxon>Ochrophyta</taxon>
        <taxon>PX clade</taxon>
        <taxon>Xanthophyceae</taxon>
        <taxon>Tribonematales</taxon>
        <taxon>Tribonemataceae</taxon>
        <taxon>Tribonema</taxon>
    </lineage>
</organism>
<protein>
    <recommendedName>
        <fullName evidence="7">PHD-type domain-containing protein</fullName>
    </recommendedName>
</protein>
<dbReference type="InterPro" id="IPR003864">
    <property type="entry name" value="CSC1/OSCA1-like_7TM"/>
</dbReference>
<feature type="region of interest" description="Disordered" evidence="5">
    <location>
        <begin position="1"/>
        <end position="23"/>
    </location>
</feature>
<feature type="domain" description="PHD-type" evidence="7">
    <location>
        <begin position="1548"/>
        <end position="1598"/>
    </location>
</feature>
<keyword evidence="9" id="KW-1185">Reference proteome</keyword>
<evidence type="ECO:0000256" key="6">
    <source>
        <dbReference type="SAM" id="Phobius"/>
    </source>
</evidence>
<dbReference type="Gene3D" id="3.30.40.10">
    <property type="entry name" value="Zinc/RING finger domain, C3HC4 (zinc finger)"/>
    <property type="match status" value="1"/>
</dbReference>
<dbReference type="InterPro" id="IPR019787">
    <property type="entry name" value="Znf_PHD-finger"/>
</dbReference>
<feature type="transmembrane region" description="Helical" evidence="6">
    <location>
        <begin position="771"/>
        <end position="792"/>
    </location>
</feature>
<dbReference type="Pfam" id="PF02714">
    <property type="entry name" value="RSN1_7TM"/>
    <property type="match status" value="1"/>
</dbReference>